<feature type="region of interest" description="Disordered" evidence="6">
    <location>
        <begin position="119"/>
        <end position="189"/>
    </location>
</feature>
<evidence type="ECO:0000256" key="2">
    <source>
        <dbReference type="ARBA" id="ARBA00022723"/>
    </source>
</evidence>
<dbReference type="PANTHER" id="PTHR47338:SF5">
    <property type="entry name" value="ZN(II)2CYS6 TRANSCRIPTION FACTOR (EUROFUNG)"/>
    <property type="match status" value="1"/>
</dbReference>
<feature type="domain" description="Zn(2)-C6 fungal-type" evidence="7">
    <location>
        <begin position="195"/>
        <end position="229"/>
    </location>
</feature>
<evidence type="ECO:0000256" key="1">
    <source>
        <dbReference type="ARBA" id="ARBA00004123"/>
    </source>
</evidence>
<protein>
    <recommendedName>
        <fullName evidence="7">Zn(2)-C6 fungal-type domain-containing protein</fullName>
    </recommendedName>
</protein>
<reference evidence="8 9" key="1">
    <citation type="submission" date="2019-01" db="EMBL/GenBank/DDBJ databases">
        <title>Genome sequencing of the rare red list fungi Fomitopsis rosea.</title>
        <authorList>
            <person name="Buettner E."/>
            <person name="Kellner H."/>
        </authorList>
    </citation>
    <scope>NUCLEOTIDE SEQUENCE [LARGE SCALE GENOMIC DNA]</scope>
    <source>
        <strain evidence="8 9">DSM 105464</strain>
    </source>
</reference>
<evidence type="ECO:0000259" key="7">
    <source>
        <dbReference type="Pfam" id="PF00172"/>
    </source>
</evidence>
<dbReference type="STRING" id="34475.A0A4Y9XSY6"/>
<dbReference type="PANTHER" id="PTHR47338">
    <property type="entry name" value="ZN(II)2CYS6 TRANSCRIPTION FACTOR (EUROFUNG)-RELATED"/>
    <property type="match status" value="1"/>
</dbReference>
<keyword evidence="4" id="KW-0804">Transcription</keyword>
<evidence type="ECO:0000256" key="5">
    <source>
        <dbReference type="ARBA" id="ARBA00023242"/>
    </source>
</evidence>
<organism evidence="8 9">
    <name type="scientific">Rhodofomes roseus</name>
    <dbReference type="NCBI Taxonomy" id="34475"/>
    <lineage>
        <taxon>Eukaryota</taxon>
        <taxon>Fungi</taxon>
        <taxon>Dikarya</taxon>
        <taxon>Basidiomycota</taxon>
        <taxon>Agaricomycotina</taxon>
        <taxon>Agaricomycetes</taxon>
        <taxon>Polyporales</taxon>
        <taxon>Rhodofomes</taxon>
    </lineage>
</organism>
<evidence type="ECO:0000256" key="3">
    <source>
        <dbReference type="ARBA" id="ARBA00023015"/>
    </source>
</evidence>
<gene>
    <name evidence="8" type="ORF">EVJ58_g9765</name>
</gene>
<keyword evidence="3" id="KW-0805">Transcription regulation</keyword>
<dbReference type="GO" id="GO:0005634">
    <property type="term" value="C:nucleus"/>
    <property type="evidence" value="ECO:0007669"/>
    <property type="project" value="UniProtKB-SubCell"/>
</dbReference>
<dbReference type="AlphaFoldDB" id="A0A4Y9XSY6"/>
<dbReference type="EMBL" id="SEKV01000906">
    <property type="protein sequence ID" value="TFY52878.1"/>
    <property type="molecule type" value="Genomic_DNA"/>
</dbReference>
<dbReference type="GO" id="GO:0000981">
    <property type="term" value="F:DNA-binding transcription factor activity, RNA polymerase II-specific"/>
    <property type="evidence" value="ECO:0007669"/>
    <property type="project" value="InterPro"/>
</dbReference>
<dbReference type="InterPro" id="IPR050815">
    <property type="entry name" value="TF_fung"/>
</dbReference>
<dbReference type="CDD" id="cd00067">
    <property type="entry name" value="GAL4"/>
    <property type="match status" value="1"/>
</dbReference>
<comment type="caution">
    <text evidence="8">The sequence shown here is derived from an EMBL/GenBank/DDBJ whole genome shotgun (WGS) entry which is preliminary data.</text>
</comment>
<dbReference type="GO" id="GO:0008270">
    <property type="term" value="F:zinc ion binding"/>
    <property type="evidence" value="ECO:0007669"/>
    <property type="project" value="InterPro"/>
</dbReference>
<keyword evidence="2" id="KW-0479">Metal-binding</keyword>
<dbReference type="InterPro" id="IPR036864">
    <property type="entry name" value="Zn2-C6_fun-type_DNA-bd_sf"/>
</dbReference>
<feature type="region of interest" description="Disordered" evidence="6">
    <location>
        <begin position="78"/>
        <end position="107"/>
    </location>
</feature>
<evidence type="ECO:0000256" key="6">
    <source>
        <dbReference type="SAM" id="MobiDB-lite"/>
    </source>
</evidence>
<comment type="subcellular location">
    <subcellularLocation>
        <location evidence="1">Nucleus</location>
    </subcellularLocation>
</comment>
<dbReference type="InterPro" id="IPR001138">
    <property type="entry name" value="Zn2Cys6_DnaBD"/>
</dbReference>
<dbReference type="Gene3D" id="4.10.240.10">
    <property type="entry name" value="Zn(2)-C6 fungal-type DNA-binding domain"/>
    <property type="match status" value="1"/>
</dbReference>
<feature type="region of interest" description="Disordered" evidence="6">
    <location>
        <begin position="203"/>
        <end position="263"/>
    </location>
</feature>
<feature type="compositionally biased region" description="Low complexity" evidence="6">
    <location>
        <begin position="132"/>
        <end position="155"/>
    </location>
</feature>
<dbReference type="Proteomes" id="UP000298390">
    <property type="component" value="Unassembled WGS sequence"/>
</dbReference>
<evidence type="ECO:0000313" key="9">
    <source>
        <dbReference type="Proteomes" id="UP000298390"/>
    </source>
</evidence>
<sequence length="563" mass="58948">MLTIMSANFAFPVSGDRAYLGATSDVPVHTGQHGGHYTHGSSDYLQFAHEDAFAATGTGAASEPSAPGIYHAPSHLATRMHRSESVSSTSNSVFHVDTPPSDYQASQFDDVSQFSGGVSRLSPLSTRDGQDAESSAALASSSSRAPAAGTSARPTANERRPSYGKSRREKPRLGLAPDQPLTTQGKPRCRVYVARSRKIRCDGAKPACHNCGRRTDQGSPCTYDTEPKRRGPDKTPGARQRSMTAGKEEGEPKKRSRRRTSMAHLPRALQIPRARRCAGPLPLTARSLPSPVSLRALSSPTGVRPIAAASQGSTSGSHEGYAPGSGGAHSLALGSNMGTASTSMQPMPVSQPHVIESVAYPQMSDASLMQQGHPYGHRQPVKLEIPAEPSSRYARETWWDVVLSLYSASYEYPNGYPAPLPPGMRATATQLVHADLHVLFRYSSSMDPSAPADVEALLAQLLMSVGELINDITGPEGTLPGILGDVGNLVAELTSVGSSAGSLTGPGSSGSSGDGASVDVHAGVGVHANVDSVASSGLSSPVLNVLELLDGTMKDLVSRLSNL</sequence>
<name>A0A4Y9XSY6_9APHY</name>
<accession>A0A4Y9XSY6</accession>
<dbReference type="Pfam" id="PF00172">
    <property type="entry name" value="Zn_clus"/>
    <property type="match status" value="1"/>
</dbReference>
<evidence type="ECO:0000313" key="8">
    <source>
        <dbReference type="EMBL" id="TFY52878.1"/>
    </source>
</evidence>
<evidence type="ECO:0000256" key="4">
    <source>
        <dbReference type="ARBA" id="ARBA00023163"/>
    </source>
</evidence>
<proteinExistence type="predicted"/>
<feature type="region of interest" description="Disordered" evidence="6">
    <location>
        <begin position="306"/>
        <end position="329"/>
    </location>
</feature>
<keyword evidence="5" id="KW-0539">Nucleus</keyword>